<accession>A0A0F8YKI9</accession>
<sequence>DLERINRQGLFQGVYPAAILTDVKNNIAPMIVRNYPNETTAQLSGRIAKAANTKYSTIPGSTSVIQNRFMRNFLTRFFFSVGEQEGLLRAFTGAIRGENAAFWREHWAGAFIGLISAANVIHFASTGELLPLSRYSPISKDKWGPLPFGYNTDFASPDIPITGRSGTQVTLDLVGQLDTAFRILDPASFLASRESVPVRAGLNQITGKDFFGAPIDTVGPDGIFSRTSQLIFDLFAPIGFGQAALQLARDNIAGAENVIQPGEARLGTQGTLAQATGINLRAETTPQLLRRIRAEVMQEMKIEGAYDKLDQPTKAGVDDEVDGRIGQELELRGETAELRGQTTPQTQFFNEVEASRARQETEQLEADTQFNSGAWEAGIWRRDFADRNRAFFNQREGMKQFAKIEFE</sequence>
<dbReference type="EMBL" id="LAZR01052920">
    <property type="protein sequence ID" value="KKK81898.1"/>
    <property type="molecule type" value="Genomic_DNA"/>
</dbReference>
<name>A0A0F8YKI9_9ZZZZ</name>
<organism evidence="1">
    <name type="scientific">marine sediment metagenome</name>
    <dbReference type="NCBI Taxonomy" id="412755"/>
    <lineage>
        <taxon>unclassified sequences</taxon>
        <taxon>metagenomes</taxon>
        <taxon>ecological metagenomes</taxon>
    </lineage>
</organism>
<comment type="caution">
    <text evidence="1">The sequence shown here is derived from an EMBL/GenBank/DDBJ whole genome shotgun (WGS) entry which is preliminary data.</text>
</comment>
<gene>
    <name evidence="1" type="ORF">LCGC14_2808790</name>
</gene>
<evidence type="ECO:0000313" key="1">
    <source>
        <dbReference type="EMBL" id="KKK81898.1"/>
    </source>
</evidence>
<protein>
    <submittedName>
        <fullName evidence="1">Uncharacterized protein</fullName>
    </submittedName>
</protein>
<proteinExistence type="predicted"/>
<feature type="non-terminal residue" evidence="1">
    <location>
        <position position="1"/>
    </location>
</feature>
<dbReference type="AlphaFoldDB" id="A0A0F8YKI9"/>
<feature type="non-terminal residue" evidence="1">
    <location>
        <position position="407"/>
    </location>
</feature>
<reference evidence="1" key="1">
    <citation type="journal article" date="2015" name="Nature">
        <title>Complex archaea that bridge the gap between prokaryotes and eukaryotes.</title>
        <authorList>
            <person name="Spang A."/>
            <person name="Saw J.H."/>
            <person name="Jorgensen S.L."/>
            <person name="Zaremba-Niedzwiedzka K."/>
            <person name="Martijn J."/>
            <person name="Lind A.E."/>
            <person name="van Eijk R."/>
            <person name="Schleper C."/>
            <person name="Guy L."/>
            <person name="Ettema T.J."/>
        </authorList>
    </citation>
    <scope>NUCLEOTIDE SEQUENCE</scope>
</reference>